<protein>
    <submittedName>
        <fullName evidence="2">Uncharacterized protein</fullName>
    </submittedName>
</protein>
<feature type="non-terminal residue" evidence="2">
    <location>
        <position position="1"/>
    </location>
</feature>
<gene>
    <name evidence="2" type="ORF">S01H4_13143</name>
</gene>
<accession>X0Z0W5</accession>
<dbReference type="EMBL" id="BART01005800">
    <property type="protein sequence ID" value="GAG54133.1"/>
    <property type="molecule type" value="Genomic_DNA"/>
</dbReference>
<comment type="caution">
    <text evidence="2">The sequence shown here is derived from an EMBL/GenBank/DDBJ whole genome shotgun (WGS) entry which is preliminary data.</text>
</comment>
<name>X0Z0W5_9ZZZZ</name>
<organism evidence="2">
    <name type="scientific">marine sediment metagenome</name>
    <dbReference type="NCBI Taxonomy" id="412755"/>
    <lineage>
        <taxon>unclassified sequences</taxon>
        <taxon>metagenomes</taxon>
        <taxon>ecological metagenomes</taxon>
    </lineage>
</organism>
<feature type="region of interest" description="Disordered" evidence="1">
    <location>
        <begin position="76"/>
        <end position="99"/>
    </location>
</feature>
<dbReference type="AlphaFoldDB" id="X0Z0W5"/>
<proteinExistence type="predicted"/>
<reference evidence="2" key="1">
    <citation type="journal article" date="2014" name="Front. Microbiol.">
        <title>High frequency of phylogenetically diverse reductive dehalogenase-homologous genes in deep subseafloor sedimentary metagenomes.</title>
        <authorList>
            <person name="Kawai M."/>
            <person name="Futagami T."/>
            <person name="Toyoda A."/>
            <person name="Takaki Y."/>
            <person name="Nishi S."/>
            <person name="Hori S."/>
            <person name="Arai W."/>
            <person name="Tsubouchi T."/>
            <person name="Morono Y."/>
            <person name="Uchiyama I."/>
            <person name="Ito T."/>
            <person name="Fujiyama A."/>
            <person name="Inagaki F."/>
            <person name="Takami H."/>
        </authorList>
    </citation>
    <scope>NUCLEOTIDE SEQUENCE</scope>
    <source>
        <strain evidence="2">Expedition CK06-06</strain>
    </source>
</reference>
<evidence type="ECO:0000256" key="1">
    <source>
        <dbReference type="SAM" id="MobiDB-lite"/>
    </source>
</evidence>
<sequence length="247" mass="27925">VGREDTGELEAQIRGSRHAWDVRLISIDALVRLLHIRQEIDDPATEAQIRSLLVPREYTRVDEIIDLVFSTTADLLEETPPGERDDDEGQGRSAVPREKPVSFNDAVAKRLSDHLRVNLTKQSRIIFADVDASVKVTCAVSKEYSDPRGSGSGFWFAFHPHQLEKLESASTSYAAFGCGSADQIALLPIEFLKAQLKGLNQTHKDDGRSYWHIHIHHDGNVWMLHRRKGQDWPDITDRMVLHDEVSD</sequence>
<evidence type="ECO:0000313" key="2">
    <source>
        <dbReference type="EMBL" id="GAG54133.1"/>
    </source>
</evidence>